<dbReference type="Gene3D" id="2.60.120.380">
    <property type="match status" value="1"/>
</dbReference>
<dbReference type="InterPro" id="IPR019220">
    <property type="entry name" value="DUF2135"/>
</dbReference>
<dbReference type="Gene3D" id="1.25.40.10">
    <property type="entry name" value="Tetratricopeptide repeat domain"/>
    <property type="match status" value="1"/>
</dbReference>
<dbReference type="Pfam" id="PF09906">
    <property type="entry name" value="DUF2135"/>
    <property type="match status" value="1"/>
</dbReference>
<dbReference type="EMBL" id="CP115543">
    <property type="protein sequence ID" value="WNH50656.1"/>
    <property type="molecule type" value="Genomic_DNA"/>
</dbReference>
<feature type="domain" description="VIT" evidence="1">
    <location>
        <begin position="9"/>
        <end position="137"/>
    </location>
</feature>
<proteinExistence type="predicted"/>
<reference evidence="2 3" key="1">
    <citation type="submission" date="2022-12" db="EMBL/GenBank/DDBJ databases">
        <title>Two new species, Stenotrophomonas aracearum and Stenotrophomonas oahuensis, isolated from Anthurium (Araceae family) in Hawaii.</title>
        <authorList>
            <person name="Chunag S.C."/>
            <person name="Dobhal S."/>
            <person name="Alvarez A."/>
            <person name="Arif M."/>
        </authorList>
    </citation>
    <scope>NUCLEOTIDE SEQUENCE [LARGE SCALE GENOMIC DNA]</scope>
    <source>
        <strain evidence="2 3">A5588</strain>
    </source>
</reference>
<name>A0ABY9YJ53_9GAMM</name>
<keyword evidence="3" id="KW-1185">Reference proteome</keyword>
<organism evidence="2 3">
    <name type="scientific">Stenotrophomonas aracearum</name>
    <dbReference type="NCBI Taxonomy" id="3003272"/>
    <lineage>
        <taxon>Bacteria</taxon>
        <taxon>Pseudomonadati</taxon>
        <taxon>Pseudomonadota</taxon>
        <taxon>Gammaproteobacteria</taxon>
        <taxon>Lysobacterales</taxon>
        <taxon>Lysobacteraceae</taxon>
        <taxon>Stenotrophomonas</taxon>
    </lineage>
</organism>
<protein>
    <submittedName>
        <fullName evidence="2">VIT domain-containing protein</fullName>
    </submittedName>
</protein>
<evidence type="ECO:0000313" key="2">
    <source>
        <dbReference type="EMBL" id="WNH50656.1"/>
    </source>
</evidence>
<accession>A0ABY9YJ53</accession>
<dbReference type="Pfam" id="PF08487">
    <property type="entry name" value="VIT"/>
    <property type="match status" value="1"/>
</dbReference>
<sequence length="954" mass="104131">MQTAAAQQVAAPVLKVAGAEQPVRLEQARIDSHVAGGLGETRIELVFRNPNRRVLEGSLEFPLAEGQQVTGFALDIDGVLRDAVPVPKAQGRQVFEAIERRGVDPGLLEQTAGNQFRLRIYPIPAMGTRRVAITVREALPVEAQGLRWTLPLQFARQAQSVQLSLDAVGNGVPVANGKSPLVLAPRDGAWRSRWQGSGMALPAQLGWILPLPRGVDAVRGRFDGGQYLMVQVPVPVEARARTLPRRVGLLWDASGSARNRDTAAELAVLDRYFRAIGNGEVQLTVLRDRAEPSRRFAIRQGDWIALRRHLEALPRDGASALGDWTPQPDVDEYLLVSDGLANYGKRDQPVLGAQQRLYALSGAGARTDSDRLRVWTRAGRGQLLVMDGAGDVEAAAARLLRDNPADVMADGEGLADLLIDPERADHGWVRVLGRVQRADAVLRLQVPDENGARRTVTVRLADVGDIGGELVAHAWADAQRRALAGDPGANRAAIQALSQRFGLVGPDTSLLVLETLDDYLRYGIRPAGPLQQAYDRQHAVTLADDAAARRQRLDTLAAQFAQREAWWNRSWPKGAPPVAPPAKAMSAPMAMAPPAPPAPAAPMMMAAERAQRREEAARSTSLDRIVVTGARLPADAESAADADAYTAGDPANRGALKISVAAWAPDSAYARRLRAARPDAVYALYLQERDDHADSSAFYLDVADILLAHGQRDLALRVLSNLAEMQLENRHVLRVLGYRLMQAKAPALAVPVFRDVLALGEEEPQSFRDLALALEANNQPAEALAAFNEVVVRPWDARFDGISLIALDELTTLVARTGVDASAVDPRLRRAMPLDLRVVLSWDSDNSDMDLWVTDPNGERAYYGNQLTYQGGQMSRDFTGGYGPEQFSLRQAKPGTYRVEANYFGSREQLVTGATTLTLRLSTHWGSRRQQDQYVTLRLKENSETVLVGEFEVR</sequence>
<dbReference type="SUPFAM" id="SSF48452">
    <property type="entry name" value="TPR-like"/>
    <property type="match status" value="1"/>
</dbReference>
<dbReference type="Proteomes" id="UP001305421">
    <property type="component" value="Chromosome"/>
</dbReference>
<gene>
    <name evidence="2" type="ORF">PDM28_08480</name>
</gene>
<dbReference type="InterPro" id="IPR011990">
    <property type="entry name" value="TPR-like_helical_dom_sf"/>
</dbReference>
<dbReference type="PROSITE" id="PS51468">
    <property type="entry name" value="VIT"/>
    <property type="match status" value="1"/>
</dbReference>
<evidence type="ECO:0000259" key="1">
    <source>
        <dbReference type="PROSITE" id="PS51468"/>
    </source>
</evidence>
<evidence type="ECO:0000313" key="3">
    <source>
        <dbReference type="Proteomes" id="UP001305421"/>
    </source>
</evidence>
<dbReference type="InterPro" id="IPR013694">
    <property type="entry name" value="VIT"/>
</dbReference>